<evidence type="ECO:0008006" key="5">
    <source>
        <dbReference type="Google" id="ProtNLM"/>
    </source>
</evidence>
<evidence type="ECO:0000256" key="1">
    <source>
        <dbReference type="SAM" id="Coils"/>
    </source>
</evidence>
<dbReference type="Gene3D" id="1.10.287.1490">
    <property type="match status" value="1"/>
</dbReference>
<feature type="coiled-coil region" evidence="1">
    <location>
        <begin position="429"/>
        <end position="547"/>
    </location>
</feature>
<dbReference type="Proteomes" id="UP001345219">
    <property type="component" value="Chromosome 2"/>
</dbReference>
<dbReference type="PANTHER" id="PTHR47490:SF2">
    <property type="entry name" value="PROTEIN BLISTER"/>
    <property type="match status" value="1"/>
</dbReference>
<name>A0AAN7JW05_9MYRT</name>
<sequence>MASAQVLPNSRKQEHLAAGKRRLEEFRKKKAADRAKKSSSSNGDNVTPSEKQPPDSQLKIASPSDGASQQPSVSEINDGASRQPSVSEINDGAFDNSQRSEQDPQFLINDTTDTYSGSSSRSKDKDFNKSYEVSSFNGLGDHSFNYETAEMKSDSAIPGGSYGLIPVHDFKGNEETLGKQNSSNSRDFLLMDQGSSLTSVASYVNSKRFPSFSLQTKNEAFQQSDIKGFGPDNGQAMIDVAISDVPEVPNIDEKKLASSSSGLLKEQTFAPYAPPQYSPTDHTTLYHQNIEAQPRRLRPSFLDSLNVSKGSSVVLPNNHVESRESISGNEIKIHYDSQGQTAIDTSYMDSIATSATAVNNGKYFPDAGEHDVGKKSDFYLPKRDEDFSTLEQHIEDLTQEKFSLKRALDASRALAESLASENSSLTDSYNQQRSAVNQLKADLENLQEQLSRQLAELESFKHEYTNAQLECNAADERAKLLASEVIGLEEKALKLRSSELKLERQLNNSHSEIASFKKKVSVLERERIDLQSTISALQEEKKLLQSKFRKNSGGNSIETIKKNMSTSTDDLETDSIHTSTQQIEHSLSISGNGSSTSVLLPDVFQSNPEASFTYIPPEQTRMIESISTIISELALEKEELVKSLASVASDNSKLKDLNMELSRKLEAQTQRLELLTAQSMASDVMPTKHPNPPATIVDAAYADEGDEVVERVLGWIMKFFPGGPSRRRTSKLL</sequence>
<feature type="compositionally biased region" description="Polar residues" evidence="2">
    <location>
        <begin position="1"/>
        <end position="10"/>
    </location>
</feature>
<feature type="coiled-coil region" evidence="1">
    <location>
        <begin position="651"/>
        <end position="678"/>
    </location>
</feature>
<proteinExistence type="predicted"/>
<evidence type="ECO:0000313" key="4">
    <source>
        <dbReference type="Proteomes" id="UP001345219"/>
    </source>
</evidence>
<feature type="region of interest" description="Disordered" evidence="2">
    <location>
        <begin position="1"/>
        <end position="127"/>
    </location>
</feature>
<organism evidence="3 4">
    <name type="scientific">Trapa incisa</name>
    <dbReference type="NCBI Taxonomy" id="236973"/>
    <lineage>
        <taxon>Eukaryota</taxon>
        <taxon>Viridiplantae</taxon>
        <taxon>Streptophyta</taxon>
        <taxon>Embryophyta</taxon>
        <taxon>Tracheophyta</taxon>
        <taxon>Spermatophyta</taxon>
        <taxon>Magnoliopsida</taxon>
        <taxon>eudicotyledons</taxon>
        <taxon>Gunneridae</taxon>
        <taxon>Pentapetalae</taxon>
        <taxon>rosids</taxon>
        <taxon>malvids</taxon>
        <taxon>Myrtales</taxon>
        <taxon>Lythraceae</taxon>
        <taxon>Trapa</taxon>
    </lineage>
</organism>
<dbReference type="AlphaFoldDB" id="A0AAN7JW05"/>
<evidence type="ECO:0000313" key="3">
    <source>
        <dbReference type="EMBL" id="KAK4754417.1"/>
    </source>
</evidence>
<gene>
    <name evidence="3" type="ORF">SAY87_002521</name>
</gene>
<comment type="caution">
    <text evidence="3">The sequence shown here is derived from an EMBL/GenBank/DDBJ whole genome shotgun (WGS) entry which is preliminary data.</text>
</comment>
<reference evidence="3 4" key="1">
    <citation type="journal article" date="2023" name="Hortic Res">
        <title>Pangenome of water caltrop reveals structural variations and asymmetric subgenome divergence after allopolyploidization.</title>
        <authorList>
            <person name="Zhang X."/>
            <person name="Chen Y."/>
            <person name="Wang L."/>
            <person name="Yuan Y."/>
            <person name="Fang M."/>
            <person name="Shi L."/>
            <person name="Lu R."/>
            <person name="Comes H.P."/>
            <person name="Ma Y."/>
            <person name="Chen Y."/>
            <person name="Huang G."/>
            <person name="Zhou Y."/>
            <person name="Zheng Z."/>
            <person name="Qiu Y."/>
        </authorList>
    </citation>
    <scope>NUCLEOTIDE SEQUENCE [LARGE SCALE GENOMIC DNA]</scope>
    <source>
        <tissue evidence="3">Roots</tissue>
    </source>
</reference>
<dbReference type="EMBL" id="JAXIOK010000015">
    <property type="protein sequence ID" value="KAK4754417.1"/>
    <property type="molecule type" value="Genomic_DNA"/>
</dbReference>
<evidence type="ECO:0000256" key="2">
    <source>
        <dbReference type="SAM" id="MobiDB-lite"/>
    </source>
</evidence>
<dbReference type="GO" id="GO:0040008">
    <property type="term" value="P:regulation of growth"/>
    <property type="evidence" value="ECO:0007669"/>
    <property type="project" value="InterPro"/>
</dbReference>
<dbReference type="PANTHER" id="PTHR47490">
    <property type="entry name" value="PROTEIN BLISTER"/>
    <property type="match status" value="1"/>
</dbReference>
<accession>A0AAN7JW05</accession>
<keyword evidence="1" id="KW-0175">Coiled coil</keyword>
<feature type="compositionally biased region" description="Polar residues" evidence="2">
    <location>
        <begin position="65"/>
        <end position="88"/>
    </location>
</feature>
<feature type="compositionally biased region" description="Basic and acidic residues" evidence="2">
    <location>
        <begin position="11"/>
        <end position="36"/>
    </location>
</feature>
<protein>
    <recommendedName>
        <fullName evidence="5">BLISTER</fullName>
    </recommendedName>
</protein>
<keyword evidence="4" id="KW-1185">Reference proteome</keyword>
<feature type="compositionally biased region" description="Polar residues" evidence="2">
    <location>
        <begin position="108"/>
        <end position="120"/>
    </location>
</feature>
<dbReference type="InterPro" id="IPR044194">
    <property type="entry name" value="BLISTER"/>
</dbReference>